<evidence type="ECO:0000256" key="1">
    <source>
        <dbReference type="ARBA" id="ARBA00012417"/>
    </source>
</evidence>
<dbReference type="Gene3D" id="1.10.150.870">
    <property type="match status" value="1"/>
</dbReference>
<gene>
    <name evidence="8" type="primary">dnaE</name>
    <name evidence="8" type="ORF">LAD73_00140</name>
</gene>
<dbReference type="AlphaFoldDB" id="A0A953NDY2"/>
<dbReference type="GO" id="GO:0006260">
    <property type="term" value="P:DNA replication"/>
    <property type="evidence" value="ECO:0007669"/>
    <property type="project" value="UniProtKB-KW"/>
</dbReference>
<proteinExistence type="predicted"/>
<evidence type="ECO:0000259" key="7">
    <source>
        <dbReference type="SMART" id="SM00481"/>
    </source>
</evidence>
<comment type="catalytic activity">
    <reaction evidence="6">
        <text>DNA(n) + a 2'-deoxyribonucleoside 5'-triphosphate = DNA(n+1) + diphosphate</text>
        <dbReference type="Rhea" id="RHEA:22508"/>
        <dbReference type="Rhea" id="RHEA-COMP:17339"/>
        <dbReference type="Rhea" id="RHEA-COMP:17340"/>
        <dbReference type="ChEBI" id="CHEBI:33019"/>
        <dbReference type="ChEBI" id="CHEBI:61560"/>
        <dbReference type="ChEBI" id="CHEBI:173112"/>
        <dbReference type="EC" id="2.7.7.7"/>
    </reaction>
</comment>
<dbReference type="PANTHER" id="PTHR32294:SF0">
    <property type="entry name" value="DNA POLYMERASE III SUBUNIT ALPHA"/>
    <property type="match status" value="1"/>
</dbReference>
<keyword evidence="4" id="KW-0235">DNA replication</keyword>
<keyword evidence="3 8" id="KW-0548">Nucleotidyltransferase</keyword>
<feature type="domain" description="Polymerase/histidinol phosphatase N-terminal" evidence="7">
    <location>
        <begin position="5"/>
        <end position="72"/>
    </location>
</feature>
<dbReference type="Gene3D" id="3.20.20.140">
    <property type="entry name" value="Metal-dependent hydrolases"/>
    <property type="match status" value="1"/>
</dbReference>
<dbReference type="GO" id="GO:0003887">
    <property type="term" value="F:DNA-directed DNA polymerase activity"/>
    <property type="evidence" value="ECO:0007669"/>
    <property type="project" value="UniProtKB-KW"/>
</dbReference>
<dbReference type="SUPFAM" id="SSF89550">
    <property type="entry name" value="PHP domain-like"/>
    <property type="match status" value="1"/>
</dbReference>
<dbReference type="EMBL" id="JAIQBY010000001">
    <property type="protein sequence ID" value="MBZ4195138.1"/>
    <property type="molecule type" value="Genomic_DNA"/>
</dbReference>
<sequence>MKNFVDLYNTTEYSFLDSLIRIQDLVSLSKENNRRAVALTDHNNMFALGEFLEQCKIHDIKPIIGVDLDVDKYRFILLAKNYDGFIKINKLIRKKSIQNLTLDDIKISDVFVLDHPISGLYAKEKNNYLADFCDYFVSSTDPSIPNSIFIKENKLFNKADNKTLNLLQSTGNNALSKYFLNYFDNYQIDQIIIDRINKIVDECNVIFPKKELHLPNFCNSTKENQKLFNEKIQKGITKHRKELSPYKSIIIERLEKEISIISELGFVNYFLIIADLVEFANEKNISIGPGRGSASGSLVSYLLGITKINPLRYGLLFERFLNIEKVSWPDIDIDIQDDRRDEIFQYLQNKYGKERTAVISTFQTMGIKQSIRDAGRELKIDIKDINRINKSINTFINYPTVELEYKNNLSFQREMTNFPVLLEHSSKIQGLPRQYGIHAAGIIISDKDLSEYVPVFENSSGFLQVQIPMEYLEEFGLLKIDLLGLKTLTEIKNIEKRLYGISLFDDLVTENPLELQDPMAINLLNKGYTEGLFQLESAGMKRTIKQVGLDSFEDLFAIISLYRPGPKDYILDYSKNRKNNSLIEKIHPDYDKIVSPTHGIIIYQEQIMQIVQSVAGMSFSQADLFRRAISKKKEDDLLKYKKSFFDGGIKNNYSEKTLSQIYEKIEKFAQYGFNKSHAVSYAYLTMKMAYYKARYPQVYYSALISNSYGDQNKISLYVNELRSLNFSVFSPNITHFTNEAIIDDGDIYLPFNLIKGFGTEGARKILQDIEQNGSFKGLSIYEILLRLRFAGLKNSTINLLIEASVFRDFGFQNQIKSINEFFENEYILLSKSNKTYNDIKQELDFEGYENAASNIISEIKYDIEQENKNEKLLLGDVYNAFKTVEYEKKYKMNLNKIEKNNGIFKAVAEIIKIREFNSKEYTLIELRDSSKSHAFFINKKVASTNVLLKVGKIIEIEVESNKKTMRLISWKGVD</sequence>
<evidence type="ECO:0000256" key="4">
    <source>
        <dbReference type="ARBA" id="ARBA00022705"/>
    </source>
</evidence>
<dbReference type="NCBIfam" id="TIGR00594">
    <property type="entry name" value="polc"/>
    <property type="match status" value="1"/>
</dbReference>
<evidence type="ECO:0000256" key="6">
    <source>
        <dbReference type="ARBA" id="ARBA00049244"/>
    </source>
</evidence>
<evidence type="ECO:0000313" key="9">
    <source>
        <dbReference type="Proteomes" id="UP000772186"/>
    </source>
</evidence>
<dbReference type="InterPro" id="IPR011708">
    <property type="entry name" value="DNA_pol3_alpha_NTPase_dom"/>
</dbReference>
<dbReference type="InterPro" id="IPR004013">
    <property type="entry name" value="PHP_dom"/>
</dbReference>
<evidence type="ECO:0000256" key="2">
    <source>
        <dbReference type="ARBA" id="ARBA00022679"/>
    </source>
</evidence>
<evidence type="ECO:0000256" key="5">
    <source>
        <dbReference type="ARBA" id="ARBA00022932"/>
    </source>
</evidence>
<dbReference type="Pfam" id="PF02811">
    <property type="entry name" value="PHP"/>
    <property type="match status" value="1"/>
</dbReference>
<evidence type="ECO:0000313" key="8">
    <source>
        <dbReference type="EMBL" id="MBZ4195138.1"/>
    </source>
</evidence>
<dbReference type="InterPro" id="IPR040982">
    <property type="entry name" value="DNA_pol3_finger"/>
</dbReference>
<dbReference type="EC" id="2.7.7.7" evidence="1"/>
<dbReference type="SMART" id="SM00481">
    <property type="entry name" value="POLIIIAc"/>
    <property type="match status" value="1"/>
</dbReference>
<dbReference type="Gene3D" id="1.10.10.1600">
    <property type="entry name" value="Bacterial DNA polymerase III alpha subunit, thumb domain"/>
    <property type="match status" value="1"/>
</dbReference>
<protein>
    <recommendedName>
        <fullName evidence="1">DNA-directed DNA polymerase</fullName>
        <ecNumber evidence="1">2.7.7.7</ecNumber>
    </recommendedName>
</protein>
<dbReference type="Proteomes" id="UP000772186">
    <property type="component" value="Unassembled WGS sequence"/>
</dbReference>
<name>A0A953NDY2_9MOLU</name>
<dbReference type="GO" id="GO:0008408">
    <property type="term" value="F:3'-5' exonuclease activity"/>
    <property type="evidence" value="ECO:0007669"/>
    <property type="project" value="InterPro"/>
</dbReference>
<accession>A0A953NDY2</accession>
<keyword evidence="2 8" id="KW-0808">Transferase</keyword>
<dbReference type="InterPro" id="IPR016195">
    <property type="entry name" value="Pol/histidinol_Pase-like"/>
</dbReference>
<evidence type="ECO:0000256" key="3">
    <source>
        <dbReference type="ARBA" id="ARBA00022695"/>
    </source>
</evidence>
<dbReference type="Pfam" id="PF17657">
    <property type="entry name" value="DNA_pol3_finger"/>
    <property type="match status" value="1"/>
</dbReference>
<dbReference type="PANTHER" id="PTHR32294">
    <property type="entry name" value="DNA POLYMERASE III SUBUNIT ALPHA"/>
    <property type="match status" value="1"/>
</dbReference>
<reference evidence="8 9" key="1">
    <citation type="submission" date="2021-09" db="EMBL/GenBank/DDBJ databases">
        <title>WGS of Mycoplasma sp. Zaradi2 strains.</title>
        <authorList>
            <person name="Spergser J."/>
        </authorList>
    </citation>
    <scope>NUCLEOTIDE SEQUENCE [LARGE SCALE GENOMIC DNA]</scope>
    <source>
        <strain evidence="8 9">1331</strain>
    </source>
</reference>
<dbReference type="Pfam" id="PF07733">
    <property type="entry name" value="DNA_pol3_alpha"/>
    <property type="match status" value="1"/>
</dbReference>
<comment type="caution">
    <text evidence="8">The sequence shown here is derived from an EMBL/GenBank/DDBJ whole genome shotgun (WGS) entry which is preliminary data.</text>
</comment>
<dbReference type="InterPro" id="IPR041931">
    <property type="entry name" value="DNA_pol3_alpha_thumb_dom"/>
</dbReference>
<dbReference type="RefSeq" id="WP_223644268.1">
    <property type="nucleotide sequence ID" value="NZ_JAIQBY010000001.1"/>
</dbReference>
<dbReference type="NCBIfam" id="NF005516">
    <property type="entry name" value="PRK07135.1"/>
    <property type="match status" value="1"/>
</dbReference>
<dbReference type="Pfam" id="PF14579">
    <property type="entry name" value="HHH_6"/>
    <property type="match status" value="1"/>
</dbReference>
<dbReference type="InterPro" id="IPR003141">
    <property type="entry name" value="Pol/His_phosphatase_N"/>
</dbReference>
<organism evidence="8 9">
    <name type="scientific">Mycoplasma tauri</name>
    <dbReference type="NCBI Taxonomy" id="547987"/>
    <lineage>
        <taxon>Bacteria</taxon>
        <taxon>Bacillati</taxon>
        <taxon>Mycoplasmatota</taxon>
        <taxon>Mollicutes</taxon>
        <taxon>Mycoplasmataceae</taxon>
        <taxon>Mycoplasma</taxon>
    </lineage>
</organism>
<dbReference type="InterPro" id="IPR029460">
    <property type="entry name" value="DNAPol_HHH"/>
</dbReference>
<keyword evidence="9" id="KW-1185">Reference proteome</keyword>
<keyword evidence="5" id="KW-0239">DNA-directed DNA polymerase</keyword>
<dbReference type="CDD" id="cd07431">
    <property type="entry name" value="PHP_PolIIIA"/>
    <property type="match status" value="1"/>
</dbReference>
<dbReference type="InterPro" id="IPR004805">
    <property type="entry name" value="DnaE2/DnaE/PolC"/>
</dbReference>